<comment type="caution">
    <text evidence="1">The sequence shown here is derived from an EMBL/GenBank/DDBJ whole genome shotgun (WGS) entry which is preliminary data.</text>
</comment>
<evidence type="ECO:0000313" key="2">
    <source>
        <dbReference type="Proteomes" id="UP001595625"/>
    </source>
</evidence>
<dbReference type="SUPFAM" id="SSF52309">
    <property type="entry name" value="N-(deoxy)ribosyltransferase-like"/>
    <property type="match status" value="1"/>
</dbReference>
<dbReference type="RefSeq" id="WP_117312010.1">
    <property type="nucleotide sequence ID" value="NZ_JBHRUJ010000019.1"/>
</dbReference>
<dbReference type="Proteomes" id="UP001595625">
    <property type="component" value="Unassembled WGS sequence"/>
</dbReference>
<protein>
    <submittedName>
        <fullName evidence="1">Group-specific protein</fullName>
    </submittedName>
</protein>
<dbReference type="EMBL" id="JBHRUJ010000019">
    <property type="protein sequence ID" value="MFC3212602.1"/>
    <property type="molecule type" value="Genomic_DNA"/>
</dbReference>
<proteinExistence type="predicted"/>
<reference evidence="2" key="1">
    <citation type="journal article" date="2019" name="Int. J. Syst. Evol. Microbiol.">
        <title>The Global Catalogue of Microorganisms (GCM) 10K type strain sequencing project: providing services to taxonomists for standard genome sequencing and annotation.</title>
        <authorList>
            <consortium name="The Broad Institute Genomics Platform"/>
            <consortium name="The Broad Institute Genome Sequencing Center for Infectious Disease"/>
            <person name="Wu L."/>
            <person name="Ma J."/>
        </authorList>
    </citation>
    <scope>NUCLEOTIDE SEQUENCE [LARGE SCALE GENOMIC DNA]</scope>
    <source>
        <strain evidence="2">CCM 320</strain>
    </source>
</reference>
<name>A0ABV7KST7_PLAOK</name>
<organism evidence="1 2">
    <name type="scientific">Planomicrobium okeanokoites</name>
    <name type="common">Planococcus okeanokoites</name>
    <name type="synonym">Flavobacterium okeanokoites</name>
    <dbReference type="NCBI Taxonomy" id="244"/>
    <lineage>
        <taxon>Bacteria</taxon>
        <taxon>Bacillati</taxon>
        <taxon>Bacillota</taxon>
        <taxon>Bacilli</taxon>
        <taxon>Bacillales</taxon>
        <taxon>Caryophanaceae</taxon>
        <taxon>Planomicrobium</taxon>
    </lineage>
</organism>
<keyword evidence="2" id="KW-1185">Reference proteome</keyword>
<sequence>MKFYIASSFANKDKVREAASILRGAGHVQTFDWTVNLRASSVEDLELYGTLEKKAVLEADFLIVLLPAGKGSHIELGIALGQGKTVYLLSESEELFDFEVTSTFYYLPEVRILVGKLRDNIETVQKFITQQKSVR</sequence>
<gene>
    <name evidence="1" type="ORF">ACFOEJ_16060</name>
</gene>
<evidence type="ECO:0000313" key="1">
    <source>
        <dbReference type="EMBL" id="MFC3212602.1"/>
    </source>
</evidence>
<accession>A0ABV7KST7</accession>